<comment type="caution">
    <text evidence="2">The sequence shown here is derived from an EMBL/GenBank/DDBJ whole genome shotgun (WGS) entry which is preliminary data.</text>
</comment>
<feature type="domain" description="Chitinase A N-terminal" evidence="1">
    <location>
        <begin position="43"/>
        <end position="115"/>
    </location>
</feature>
<dbReference type="Proteomes" id="UP000609346">
    <property type="component" value="Unassembled WGS sequence"/>
</dbReference>
<reference evidence="2 3" key="1">
    <citation type="submission" date="2020-09" db="EMBL/GenBank/DDBJ databases">
        <title>Paenibacillus sp. strain PR3 16S rRNA gene Genome sequencing and assembly.</title>
        <authorList>
            <person name="Kim J."/>
        </authorList>
    </citation>
    <scope>NUCLEOTIDE SEQUENCE [LARGE SCALE GENOMIC DNA]</scope>
    <source>
        <strain evidence="2 3">PR3</strain>
    </source>
</reference>
<dbReference type="SUPFAM" id="SSF81296">
    <property type="entry name" value="E set domains"/>
    <property type="match status" value="1"/>
</dbReference>
<dbReference type="InterPro" id="IPR013783">
    <property type="entry name" value="Ig-like_fold"/>
</dbReference>
<accession>A0ABR8MUH2</accession>
<sequence>MACELTNAYGTTTCQPLTVKVTDPNPGKPVLSHNNWSGDGTYQVKMSVWWGTNGNVYRLYENGVLIDTQTLAVRTPDAQTAVTSISGRAPGTYVYRAELANASGVTSSAEITVKVK</sequence>
<dbReference type="InterPro" id="IPR013540">
    <property type="entry name" value="ChitinaseA_N"/>
</dbReference>
<dbReference type="Gene3D" id="2.60.40.10">
    <property type="entry name" value="Immunoglobulins"/>
    <property type="match status" value="1"/>
</dbReference>
<gene>
    <name evidence="2" type="ORF">H8B09_12685</name>
</gene>
<evidence type="ECO:0000313" key="2">
    <source>
        <dbReference type="EMBL" id="MBD3919613.1"/>
    </source>
</evidence>
<proteinExistence type="predicted"/>
<keyword evidence="3" id="KW-1185">Reference proteome</keyword>
<dbReference type="InterPro" id="IPR014756">
    <property type="entry name" value="Ig_E-set"/>
</dbReference>
<dbReference type="EMBL" id="JACXZA010000003">
    <property type="protein sequence ID" value="MBD3919613.1"/>
    <property type="molecule type" value="Genomic_DNA"/>
</dbReference>
<dbReference type="Pfam" id="PF08329">
    <property type="entry name" value="ChitinaseA_N"/>
    <property type="match status" value="1"/>
</dbReference>
<organism evidence="2 3">
    <name type="scientific">Paenibacillus terricola</name>
    <dbReference type="NCBI Taxonomy" id="2763503"/>
    <lineage>
        <taxon>Bacteria</taxon>
        <taxon>Bacillati</taxon>
        <taxon>Bacillota</taxon>
        <taxon>Bacilli</taxon>
        <taxon>Bacillales</taxon>
        <taxon>Paenibacillaceae</taxon>
        <taxon>Paenibacillus</taxon>
    </lineage>
</organism>
<name>A0ABR8MUH2_9BACL</name>
<evidence type="ECO:0000313" key="3">
    <source>
        <dbReference type="Proteomes" id="UP000609346"/>
    </source>
</evidence>
<evidence type="ECO:0000259" key="1">
    <source>
        <dbReference type="Pfam" id="PF08329"/>
    </source>
</evidence>
<protein>
    <recommendedName>
        <fullName evidence="1">Chitinase A N-terminal domain-containing protein</fullName>
    </recommendedName>
</protein>